<dbReference type="HOGENOM" id="CLU_2715632_0_0_3"/>
<sequence length="72" mass="7838">MSSQAATTQSVTLVFNPETIDTRFQIVDTGTGNGSSQVLKSFANQGDAVSWLLGNGYEWVQDTSQPQQWIKA</sequence>
<name>B8HSX1_CYAP4</name>
<protein>
    <submittedName>
        <fullName evidence="1">Uncharacterized protein</fullName>
    </submittedName>
</protein>
<dbReference type="AlphaFoldDB" id="B8HSX1"/>
<evidence type="ECO:0000313" key="1">
    <source>
        <dbReference type="EMBL" id="ACL42768.1"/>
    </source>
</evidence>
<dbReference type="OrthoDB" id="9928835at2"/>
<dbReference type="EMBL" id="CP001344">
    <property type="protein sequence ID" value="ACL42768.1"/>
    <property type="molecule type" value="Genomic_DNA"/>
</dbReference>
<gene>
    <name evidence="1" type="ordered locus">Cyan7425_0376</name>
</gene>
<accession>B8HSX1</accession>
<dbReference type="KEGG" id="cyn:Cyan7425_0376"/>
<reference evidence="1" key="1">
    <citation type="submission" date="2009-01" db="EMBL/GenBank/DDBJ databases">
        <title>Complete sequence of chromosome Cyanothece sp. PCC 7425.</title>
        <authorList>
            <consortium name="US DOE Joint Genome Institute"/>
            <person name="Lucas S."/>
            <person name="Copeland A."/>
            <person name="Lapidus A."/>
            <person name="Glavina del Rio T."/>
            <person name="Dalin E."/>
            <person name="Tice H."/>
            <person name="Bruce D."/>
            <person name="Goodwin L."/>
            <person name="Pitluck S."/>
            <person name="Sims D."/>
            <person name="Meineke L."/>
            <person name="Brettin T."/>
            <person name="Detter J.C."/>
            <person name="Han C."/>
            <person name="Larimer F."/>
            <person name="Land M."/>
            <person name="Hauser L."/>
            <person name="Kyrpides N."/>
            <person name="Ovchinnikova G."/>
            <person name="Liberton M."/>
            <person name="Stoeckel J."/>
            <person name="Banerjee A."/>
            <person name="Singh A."/>
            <person name="Page L."/>
            <person name="Sato H."/>
            <person name="Zhao L."/>
            <person name="Sherman L."/>
            <person name="Pakrasi H."/>
            <person name="Richardson P."/>
        </authorList>
    </citation>
    <scope>NUCLEOTIDE SEQUENCE</scope>
    <source>
        <strain evidence="1">PCC 7425</strain>
    </source>
</reference>
<organism evidence="1">
    <name type="scientific">Cyanothece sp. (strain PCC 7425 / ATCC 29141)</name>
    <dbReference type="NCBI Taxonomy" id="395961"/>
    <lineage>
        <taxon>Bacteria</taxon>
        <taxon>Bacillati</taxon>
        <taxon>Cyanobacteriota</taxon>
        <taxon>Cyanophyceae</taxon>
        <taxon>Gomontiellales</taxon>
        <taxon>Cyanothecaceae</taxon>
        <taxon>Cyanothece</taxon>
    </lineage>
</organism>
<proteinExistence type="predicted"/>
<dbReference type="STRING" id="395961.Cyan7425_0376"/>